<protein>
    <submittedName>
        <fullName evidence="1">Predicted protein</fullName>
    </submittedName>
</protein>
<organism evidence="1">
    <name type="scientific">Hordeum vulgare subsp. vulgare</name>
    <name type="common">Domesticated barley</name>
    <dbReference type="NCBI Taxonomy" id="112509"/>
    <lineage>
        <taxon>Eukaryota</taxon>
        <taxon>Viridiplantae</taxon>
        <taxon>Streptophyta</taxon>
        <taxon>Embryophyta</taxon>
        <taxon>Tracheophyta</taxon>
        <taxon>Spermatophyta</taxon>
        <taxon>Magnoliopsida</taxon>
        <taxon>Liliopsida</taxon>
        <taxon>Poales</taxon>
        <taxon>Poaceae</taxon>
        <taxon>BOP clade</taxon>
        <taxon>Pooideae</taxon>
        <taxon>Triticodae</taxon>
        <taxon>Triticeae</taxon>
        <taxon>Hordeinae</taxon>
        <taxon>Hordeum</taxon>
    </lineage>
</organism>
<reference evidence="1" key="1">
    <citation type="journal article" date="2011" name="Plant Physiol.">
        <title>Comprehensive sequence analysis of 24,783 barley full-length cDNAs derived from 12 clone libraries.</title>
        <authorList>
            <person name="Matsumoto T."/>
            <person name="Tanaka T."/>
            <person name="Sakai H."/>
            <person name="Amano N."/>
            <person name="Kanamori H."/>
            <person name="Kurita K."/>
            <person name="Kikuta A."/>
            <person name="Kamiya K."/>
            <person name="Yamamoto M."/>
            <person name="Ikawa H."/>
            <person name="Fujii N."/>
            <person name="Hori K."/>
            <person name="Itoh T."/>
            <person name="Sato K."/>
        </authorList>
    </citation>
    <scope>NUCLEOTIDE SEQUENCE</scope>
    <source>
        <tissue evidence="1">Shoot and root</tissue>
    </source>
</reference>
<proteinExistence type="evidence at transcript level"/>
<accession>F2DU13</accession>
<name>F2DU13_HORVV</name>
<sequence length="85" mass="8772">MTRHSSRSRFCTSRSACVGAGGLLPPSPPPLPRGFVTESRPCYSCCADAGVLVSLARRLVGAAQGVVAALANLASRLRLPGGVRH</sequence>
<dbReference type="EMBL" id="AK367381">
    <property type="protein sequence ID" value="BAJ98584.1"/>
    <property type="molecule type" value="mRNA"/>
</dbReference>
<dbReference type="AlphaFoldDB" id="F2DU13"/>
<evidence type="ECO:0000313" key="1">
    <source>
        <dbReference type="EMBL" id="BAJ98584.1"/>
    </source>
</evidence>